<feature type="domain" description="SLS1 C-terminal" evidence="4">
    <location>
        <begin position="441"/>
        <end position="756"/>
    </location>
</feature>
<evidence type="ECO:0000256" key="1">
    <source>
        <dbReference type="SAM" id="MobiDB-lite"/>
    </source>
</evidence>
<feature type="domain" description="SLS1 N-terminal" evidence="3">
    <location>
        <begin position="154"/>
        <end position="266"/>
    </location>
</feature>
<dbReference type="EMBL" id="SKBQ01000028">
    <property type="protein sequence ID" value="TPX14465.1"/>
    <property type="molecule type" value="Genomic_DNA"/>
</dbReference>
<gene>
    <name evidence="5" type="ORF">E0L32_005429</name>
</gene>
<evidence type="ECO:0000259" key="4">
    <source>
        <dbReference type="Pfam" id="PF20778"/>
    </source>
</evidence>
<dbReference type="Pfam" id="PF14611">
    <property type="entry name" value="KH_SLS1_1"/>
    <property type="match status" value="1"/>
</dbReference>
<feature type="domain" description="SLS1 first KH" evidence="2">
    <location>
        <begin position="273"/>
        <end position="341"/>
    </location>
</feature>
<feature type="compositionally biased region" description="Basic and acidic residues" evidence="1">
    <location>
        <begin position="54"/>
        <end position="82"/>
    </location>
</feature>
<keyword evidence="6" id="KW-1185">Reference proteome</keyword>
<dbReference type="RefSeq" id="XP_030996176.1">
    <property type="nucleotide sequence ID" value="XM_031139950.1"/>
</dbReference>
<name>A0A507AUI1_9PEZI</name>
<dbReference type="InterPro" id="IPR048400">
    <property type="entry name" value="SLS1_N"/>
</dbReference>
<reference evidence="5 6" key="1">
    <citation type="submission" date="2019-06" db="EMBL/GenBank/DDBJ databases">
        <title>Draft genome sequence of the filamentous fungus Phialemoniopsis curvata isolated from diesel fuel.</title>
        <authorList>
            <person name="Varaljay V.A."/>
            <person name="Lyon W.J."/>
            <person name="Crouch A.L."/>
            <person name="Drake C.E."/>
            <person name="Hollomon J.M."/>
            <person name="Nadeau L.J."/>
            <person name="Nunn H.S."/>
            <person name="Stevenson B.S."/>
            <person name="Bojanowski C.L."/>
            <person name="Crookes-Goodson W.J."/>
        </authorList>
    </citation>
    <scope>NUCLEOTIDE SEQUENCE [LARGE SCALE GENOMIC DNA]</scope>
    <source>
        <strain evidence="5 6">D216</strain>
    </source>
</reference>
<dbReference type="AlphaFoldDB" id="A0A507AUI1"/>
<comment type="caution">
    <text evidence="5">The sequence shown here is derived from an EMBL/GenBank/DDBJ whole genome shotgun (WGS) entry which is preliminary data.</text>
</comment>
<dbReference type="Pfam" id="PF20776">
    <property type="entry name" value="SLS1_N"/>
    <property type="match status" value="1"/>
</dbReference>
<dbReference type="GeneID" id="41972876"/>
<feature type="region of interest" description="Disordered" evidence="1">
    <location>
        <begin position="34"/>
        <end position="82"/>
    </location>
</feature>
<evidence type="ECO:0000313" key="5">
    <source>
        <dbReference type="EMBL" id="TPX14465.1"/>
    </source>
</evidence>
<dbReference type="InterPro" id="IPR032741">
    <property type="entry name" value="Sls1_KH-1"/>
</dbReference>
<dbReference type="GO" id="GO:0005743">
    <property type="term" value="C:mitochondrial inner membrane"/>
    <property type="evidence" value="ECO:0007669"/>
    <property type="project" value="InterPro"/>
</dbReference>
<protein>
    <submittedName>
        <fullName evidence="5">Uncharacterized protein</fullName>
    </submittedName>
</protein>
<dbReference type="OrthoDB" id="5392646at2759"/>
<dbReference type="InterPro" id="IPR048401">
    <property type="entry name" value="SLS1_C"/>
</dbReference>
<proteinExistence type="predicted"/>
<evidence type="ECO:0000313" key="6">
    <source>
        <dbReference type="Proteomes" id="UP000319257"/>
    </source>
</evidence>
<sequence>MFSRAVSGGFVCLRCQLQRSRPVHATRILPLASHSQLRRNGTESDSGDGGADQDAERAIPIEKEPVGRVSRKDAPTNRSKDRVLYRSKGRRVTMKGETLGIDILGKPAEAIVMKEHSKIRRRDSPLGLDNYSSLDNAIRQIDAENLFSEEGVLVTPERVQEHIEELRPVEDTILSKAEFDRIRDVLIQGFTTAQLQQYIRENGGQAVPGAAESTVPNAPWIVHYTPWTPEADARMPANLRGYISSSLSPKQKVATRLMRLSWDLSILELTSAMGHVDVQLREPEFSLLVLGGQSWLADISRHYLREGMHIELFRTQKTMRVIAPRAVADTVFQEVDTRLHNAVTEKIKVTDITNSIPSQLLQEVGRITNSIVSLSSSGKEVEVTFLQNEVQDAYAQSPKDVVFRLLLTACSPSSSQSQLHQLDSDDTESARFIEDYGNSGKWAWRHRLSKWARWTSATTMTWTDHNKSHVIPPAALKWNIQPSPKGDDLATQDGWPGQLTTATSATFGHVLHKLPPNGTRLELANGKNKRIMSPIIPPLTTISLPSEPVPGSKNVTIVMHFVPRPSSTRSAAAAPHLELRLDAADARILTTSSLRAITAKHVSDVVLPHNRVDIRLNQTRYAELIGSDAVVAAVPTIHSYISHSRLELGMGSLETPALLGAVKIPRRLLGETGRGRKSGPPRNGHVELDYMFAGLEFHRSVAASFERWVLCYTSIEAGQGGGRRAELSLQAVQAGEDSSASADEANSAAFLRAALKASGCKELTWVGENWKDK</sequence>
<dbReference type="Pfam" id="PF20778">
    <property type="entry name" value="SLS1_C"/>
    <property type="match status" value="1"/>
</dbReference>
<organism evidence="5 6">
    <name type="scientific">Thyridium curvatum</name>
    <dbReference type="NCBI Taxonomy" id="1093900"/>
    <lineage>
        <taxon>Eukaryota</taxon>
        <taxon>Fungi</taxon>
        <taxon>Dikarya</taxon>
        <taxon>Ascomycota</taxon>
        <taxon>Pezizomycotina</taxon>
        <taxon>Sordariomycetes</taxon>
        <taxon>Sordariomycetidae</taxon>
        <taxon>Thyridiales</taxon>
        <taxon>Thyridiaceae</taxon>
        <taxon>Thyridium</taxon>
    </lineage>
</organism>
<dbReference type="Proteomes" id="UP000319257">
    <property type="component" value="Unassembled WGS sequence"/>
</dbReference>
<evidence type="ECO:0000259" key="3">
    <source>
        <dbReference type="Pfam" id="PF20776"/>
    </source>
</evidence>
<evidence type="ECO:0000259" key="2">
    <source>
        <dbReference type="Pfam" id="PF14611"/>
    </source>
</evidence>
<accession>A0A507AUI1</accession>
<dbReference type="InParanoid" id="A0A507AUI1"/>